<feature type="domain" description="DUF1023" evidence="2">
    <location>
        <begin position="323"/>
        <end position="471"/>
    </location>
</feature>
<dbReference type="Gene3D" id="1.10.287.1060">
    <property type="entry name" value="ESAT-6-like"/>
    <property type="match status" value="1"/>
</dbReference>
<reference evidence="4" key="1">
    <citation type="journal article" date="2019" name="Int. J. Syst. Evol. Microbiol.">
        <title>The Global Catalogue of Microorganisms (GCM) 10K type strain sequencing project: providing services to taxonomists for standard genome sequencing and annotation.</title>
        <authorList>
            <consortium name="The Broad Institute Genomics Platform"/>
            <consortium name="The Broad Institute Genome Sequencing Center for Infectious Disease"/>
            <person name="Wu L."/>
            <person name="Ma J."/>
        </authorList>
    </citation>
    <scope>NUCLEOTIDE SEQUENCE [LARGE SCALE GENOMIC DNA]</scope>
    <source>
        <strain evidence="4">CCUG 36956</strain>
    </source>
</reference>
<organism evidence="3 4">
    <name type="scientific">Nocardia lasii</name>
    <dbReference type="NCBI Taxonomy" id="1616107"/>
    <lineage>
        <taxon>Bacteria</taxon>
        <taxon>Bacillati</taxon>
        <taxon>Actinomycetota</taxon>
        <taxon>Actinomycetes</taxon>
        <taxon>Mycobacteriales</taxon>
        <taxon>Nocardiaceae</taxon>
        <taxon>Nocardia</taxon>
    </lineage>
</organism>
<dbReference type="GO" id="GO:0016787">
    <property type="term" value="F:hydrolase activity"/>
    <property type="evidence" value="ECO:0007669"/>
    <property type="project" value="UniProtKB-KW"/>
</dbReference>
<evidence type="ECO:0000313" key="3">
    <source>
        <dbReference type="EMBL" id="MFC6010203.1"/>
    </source>
</evidence>
<dbReference type="EMBL" id="JBHSQN010000002">
    <property type="protein sequence ID" value="MFC6010203.1"/>
    <property type="molecule type" value="Genomic_DNA"/>
</dbReference>
<gene>
    <name evidence="3" type="ORF">ACFP3H_04005</name>
</gene>
<name>A0ABW1JNL8_9NOCA</name>
<dbReference type="Proteomes" id="UP001596223">
    <property type="component" value="Unassembled WGS sequence"/>
</dbReference>
<sequence length="589" mass="62676">MSKNLTVDQVVAWKPEQLTALATEWNRQAEELRAEIDGQWRAVDSSRETWKGQAGEAMRERFGVARAQTLTVLAALDQGQTTATFYASAYQEAKTLVVNAKSDAEAPPKKFEVLSNGTCRISELQKRLLHLALEGDVDRYSTAIAALTIDANACTATLKRALANAADVDTAATNAIKTAFSGLPGDSHFQNSSSLKTPVTVPPAPKGGTAADNRKYWDSLTPEQQQEAIRTQPATIGSLDGLPADVRHSANLAHLSSERDRLEQDVSRLSSMVQNNPRATGLAEELQDKRTRLADLDAIDKTLAGATPEQPRKLLMLDTTGGDQVRAAVAVGDPDTADHVSVTVPGLTSNVRESIPGMVDEAAALQEQAQSQLIGSGSPDSKVSTIAWMGYDPPQKGLTYPEVGLQNRAQEAAVPLSNFYQGLDVANRNTDPHITALGHSYGSLATSLALQEKAGVVDDVVFYGSPGLGGDFQSANGLTLPNVAGFNDAVESASDLGMKPGHVYEMTEKGEQVGNLNAFGRSPNQMPWVTHLSTDQVEVDGVTYTGATGHSEYGRIDGNTQQLHRSGYNLAAIVAGIPENAIDPGHGSK</sequence>
<keyword evidence="4" id="KW-1185">Reference proteome</keyword>
<dbReference type="Pfam" id="PF06259">
    <property type="entry name" value="Abhydrolase_8"/>
    <property type="match status" value="1"/>
</dbReference>
<proteinExistence type="predicted"/>
<keyword evidence="3" id="KW-0378">Hydrolase</keyword>
<evidence type="ECO:0000256" key="1">
    <source>
        <dbReference type="SAM" id="MobiDB-lite"/>
    </source>
</evidence>
<accession>A0ABW1JNL8</accession>
<dbReference type="InterPro" id="IPR010427">
    <property type="entry name" value="DUF1023"/>
</dbReference>
<protein>
    <submittedName>
        <fullName evidence="3">Alpha/beta hydrolase</fullName>
    </submittedName>
</protein>
<evidence type="ECO:0000313" key="4">
    <source>
        <dbReference type="Proteomes" id="UP001596223"/>
    </source>
</evidence>
<dbReference type="RefSeq" id="WP_378599790.1">
    <property type="nucleotide sequence ID" value="NZ_JBHSQN010000002.1"/>
</dbReference>
<evidence type="ECO:0000259" key="2">
    <source>
        <dbReference type="Pfam" id="PF06259"/>
    </source>
</evidence>
<dbReference type="SUPFAM" id="SSF140453">
    <property type="entry name" value="EsxAB dimer-like"/>
    <property type="match status" value="1"/>
</dbReference>
<feature type="region of interest" description="Disordered" evidence="1">
    <location>
        <begin position="191"/>
        <end position="214"/>
    </location>
</feature>
<dbReference type="InterPro" id="IPR036689">
    <property type="entry name" value="ESAT-6-like_sf"/>
</dbReference>
<comment type="caution">
    <text evidence="3">The sequence shown here is derived from an EMBL/GenBank/DDBJ whole genome shotgun (WGS) entry which is preliminary data.</text>
</comment>